<accession>A0A1I9SF09</accession>
<dbReference type="SUPFAM" id="SSF56731">
    <property type="entry name" value="DNA primase core"/>
    <property type="match status" value="1"/>
</dbReference>
<dbReference type="GO" id="GO:0008270">
    <property type="term" value="F:zinc ion binding"/>
    <property type="evidence" value="ECO:0007669"/>
    <property type="project" value="InterPro"/>
</dbReference>
<dbReference type="Pfam" id="PF13155">
    <property type="entry name" value="Toprim_2"/>
    <property type="match status" value="1"/>
</dbReference>
<dbReference type="InterPro" id="IPR037068">
    <property type="entry name" value="DNA_primase_core_N_sf"/>
</dbReference>
<dbReference type="Gene3D" id="3.40.1360.10">
    <property type="match status" value="1"/>
</dbReference>
<dbReference type="InterPro" id="IPR036977">
    <property type="entry name" value="DNA_primase_Znf_CHC2"/>
</dbReference>
<dbReference type="InterPro" id="IPR050219">
    <property type="entry name" value="DnaG_primase"/>
</dbReference>
<reference evidence="1" key="1">
    <citation type="submission" date="2017-01" db="EMBL/GenBank/DDBJ databases">
        <title>Complete Genome Sequence of two Novel Multi-drug resistant Klebsiella pneumoniae Phage vB_Kpn_IME260.</title>
        <authorList>
            <person name="Xing S."/>
            <person name="Pan X."/>
            <person name="Sun Q."/>
            <person name="Pei G."/>
            <person name="Mi Z."/>
            <person name="An X."/>
            <person name="Tong Y."/>
        </authorList>
    </citation>
    <scope>NUCLEOTIDE SEQUENCE [LARGE SCALE GENOMIC DNA]</scope>
</reference>
<protein>
    <submittedName>
        <fullName evidence="1">DNA primase/helicase</fullName>
    </submittedName>
</protein>
<evidence type="ECO:0000313" key="1">
    <source>
        <dbReference type="EMBL" id="AOZ65436.1"/>
    </source>
</evidence>
<dbReference type="Gene3D" id="3.90.980.10">
    <property type="entry name" value="DNA primase, catalytic core, N-terminal domain"/>
    <property type="match status" value="1"/>
</dbReference>
<dbReference type="RefSeq" id="YP_009597483.1">
    <property type="nucleotide sequence ID" value="NC_041899.1"/>
</dbReference>
<dbReference type="OrthoDB" id="9675at10239"/>
<dbReference type="PANTHER" id="PTHR30313">
    <property type="entry name" value="DNA PRIMASE"/>
    <property type="match status" value="1"/>
</dbReference>
<dbReference type="Proteomes" id="UP000225617">
    <property type="component" value="Segment"/>
</dbReference>
<keyword evidence="2" id="KW-1185">Reference proteome</keyword>
<dbReference type="PANTHER" id="PTHR30313:SF2">
    <property type="entry name" value="DNA PRIMASE"/>
    <property type="match status" value="1"/>
</dbReference>
<sequence length="294" mass="33399">MSRITELLDLKGIEYRDTGGDILIRCLNPDHEDAHPSLRVDPDSGVFHCLSCGFGRGIPSIFHYFNEEQYRTSPRLLKVRRMISDLRTEGRSLEIPESAMIFDQDFRGIKAETFKKYFAFQQTEDWEGRVVFPITDAVGRNLFFLGRNMDSSAPPKYMIRPKKVSPPIFPVRYNTPALILVEGIFDMLNLEDKGCHNVSCCFGTHQFSLDNIADKFMPFQIAGTTHVVIILDNDKSGNEAAKKLAKLIRDKTRIIPIIGNFLLPEGKDPGDLDAEEVDQLIRNVEILIAEHVKI</sequence>
<dbReference type="GO" id="GO:0006269">
    <property type="term" value="P:DNA replication, synthesis of primer"/>
    <property type="evidence" value="ECO:0007669"/>
    <property type="project" value="TreeGrafter"/>
</dbReference>
<evidence type="ECO:0000313" key="2">
    <source>
        <dbReference type="Proteomes" id="UP000225617"/>
    </source>
</evidence>
<dbReference type="EMBL" id="KX845404">
    <property type="protein sequence ID" value="AOZ65436.1"/>
    <property type="molecule type" value="Genomic_DNA"/>
</dbReference>
<dbReference type="SUPFAM" id="SSF57783">
    <property type="entry name" value="Zinc beta-ribbon"/>
    <property type="match status" value="1"/>
</dbReference>
<proteinExistence type="predicted"/>
<organism evidence="1 2">
    <name type="scientific">Klebsiella phage vB_Kpn_IME260</name>
    <dbReference type="NCBI Taxonomy" id="1912318"/>
    <lineage>
        <taxon>Viruses</taxon>
        <taxon>Duplodnaviria</taxon>
        <taxon>Heunggongvirae</taxon>
        <taxon>Uroviricota</taxon>
        <taxon>Caudoviricetes</taxon>
        <taxon>Demerecviridae</taxon>
        <taxon>Sugarlandvirus</taxon>
        <taxon>Sugarlandvirus IME260</taxon>
    </lineage>
</organism>
<dbReference type="Gene3D" id="3.90.580.10">
    <property type="entry name" value="Zinc finger, CHC2-type domain"/>
    <property type="match status" value="1"/>
</dbReference>
<dbReference type="GO" id="GO:0003677">
    <property type="term" value="F:DNA binding"/>
    <property type="evidence" value="ECO:0007669"/>
    <property type="project" value="InterPro"/>
</dbReference>
<dbReference type="InterPro" id="IPR034154">
    <property type="entry name" value="TOPRIM_DnaG/twinkle"/>
</dbReference>
<name>A0A1I9SF09_9CAUD</name>
<dbReference type="GeneID" id="40073114"/>
<dbReference type="GO" id="GO:0004386">
    <property type="term" value="F:helicase activity"/>
    <property type="evidence" value="ECO:0007669"/>
    <property type="project" value="UniProtKB-KW"/>
</dbReference>
<dbReference type="CDD" id="cd01029">
    <property type="entry name" value="TOPRIM_primases"/>
    <property type="match status" value="1"/>
</dbReference>
<dbReference type="KEGG" id="vg:40073114"/>